<evidence type="ECO:0000256" key="1">
    <source>
        <dbReference type="ARBA" id="ARBA00004370"/>
    </source>
</evidence>
<dbReference type="InterPro" id="IPR015915">
    <property type="entry name" value="Kelch-typ_b-propeller"/>
</dbReference>
<dbReference type="PANTHER" id="PTHR46093:SF18">
    <property type="entry name" value="FIBRONECTIN TYPE-III DOMAIN-CONTAINING PROTEIN"/>
    <property type="match status" value="1"/>
</dbReference>
<feature type="coiled-coil region" evidence="7">
    <location>
        <begin position="315"/>
        <end position="356"/>
    </location>
</feature>
<feature type="transmembrane region" description="Helical" evidence="8">
    <location>
        <begin position="6"/>
        <end position="31"/>
    </location>
</feature>
<dbReference type="Pfam" id="PF01490">
    <property type="entry name" value="Aa_trans"/>
    <property type="match status" value="1"/>
</dbReference>
<evidence type="ECO:0000256" key="3">
    <source>
        <dbReference type="ARBA" id="ARBA00022692"/>
    </source>
</evidence>
<keyword evidence="2" id="KW-0880">Kelch repeat</keyword>
<organism evidence="10 11">
    <name type="scientific">Pseudocohnilembus persalinus</name>
    <name type="common">Ciliate</name>
    <dbReference type="NCBI Taxonomy" id="266149"/>
    <lineage>
        <taxon>Eukaryota</taxon>
        <taxon>Sar</taxon>
        <taxon>Alveolata</taxon>
        <taxon>Ciliophora</taxon>
        <taxon>Intramacronucleata</taxon>
        <taxon>Oligohymenophorea</taxon>
        <taxon>Scuticociliatia</taxon>
        <taxon>Philasterida</taxon>
        <taxon>Pseudocohnilembidae</taxon>
        <taxon>Pseudocohnilembus</taxon>
    </lineage>
</organism>
<gene>
    <name evidence="10" type="ORF">PPERSA_11061</name>
</gene>
<evidence type="ECO:0000256" key="7">
    <source>
        <dbReference type="SAM" id="Coils"/>
    </source>
</evidence>
<evidence type="ECO:0000313" key="11">
    <source>
        <dbReference type="Proteomes" id="UP000054937"/>
    </source>
</evidence>
<feature type="domain" description="Amino acid transporter transmembrane" evidence="9">
    <location>
        <begin position="1"/>
        <end position="76"/>
    </location>
</feature>
<dbReference type="SUPFAM" id="SSF117281">
    <property type="entry name" value="Kelch motif"/>
    <property type="match status" value="1"/>
</dbReference>
<evidence type="ECO:0000256" key="8">
    <source>
        <dbReference type="SAM" id="Phobius"/>
    </source>
</evidence>
<keyword evidence="7" id="KW-0175">Coiled coil</keyword>
<dbReference type="PANTHER" id="PTHR46093">
    <property type="entry name" value="ACYL-COA-BINDING DOMAIN-CONTAINING PROTEIN 5"/>
    <property type="match status" value="1"/>
</dbReference>
<comment type="subcellular location">
    <subcellularLocation>
        <location evidence="1">Membrane</location>
    </subcellularLocation>
</comment>
<dbReference type="EMBL" id="LDAU01000082">
    <property type="protein sequence ID" value="KRX07512.1"/>
    <property type="molecule type" value="Genomic_DNA"/>
</dbReference>
<evidence type="ECO:0000256" key="5">
    <source>
        <dbReference type="ARBA" id="ARBA00022989"/>
    </source>
</evidence>
<dbReference type="OrthoDB" id="10250130at2759"/>
<evidence type="ECO:0000256" key="2">
    <source>
        <dbReference type="ARBA" id="ARBA00022441"/>
    </source>
</evidence>
<keyword evidence="11" id="KW-1185">Reference proteome</keyword>
<name>A0A0V0R035_PSEPJ</name>
<dbReference type="Proteomes" id="UP000054937">
    <property type="component" value="Unassembled WGS sequence"/>
</dbReference>
<keyword evidence="6 8" id="KW-0472">Membrane</keyword>
<keyword evidence="3 8" id="KW-0812">Transmembrane</keyword>
<comment type="caution">
    <text evidence="10">The sequence shown here is derived from an EMBL/GenBank/DDBJ whole genome shotgun (WGS) entry which is preliminary data.</text>
</comment>
<dbReference type="Pfam" id="PF24681">
    <property type="entry name" value="Kelch_KLHDC2_KLHL20_DRC7"/>
    <property type="match status" value="2"/>
</dbReference>
<evidence type="ECO:0000256" key="6">
    <source>
        <dbReference type="ARBA" id="ARBA00023136"/>
    </source>
</evidence>
<evidence type="ECO:0000259" key="9">
    <source>
        <dbReference type="Pfam" id="PF01490"/>
    </source>
</evidence>
<evidence type="ECO:0000313" key="10">
    <source>
        <dbReference type="EMBL" id="KRX07512.1"/>
    </source>
</evidence>
<dbReference type="InParanoid" id="A0A0V0R035"/>
<evidence type="ECO:0000256" key="4">
    <source>
        <dbReference type="ARBA" id="ARBA00022737"/>
    </source>
</evidence>
<reference evidence="10 11" key="1">
    <citation type="journal article" date="2015" name="Sci. Rep.">
        <title>Genome of the facultative scuticociliatosis pathogen Pseudocohnilembus persalinus provides insight into its virulence through horizontal gene transfer.</title>
        <authorList>
            <person name="Xiong J."/>
            <person name="Wang G."/>
            <person name="Cheng J."/>
            <person name="Tian M."/>
            <person name="Pan X."/>
            <person name="Warren A."/>
            <person name="Jiang C."/>
            <person name="Yuan D."/>
            <person name="Miao W."/>
        </authorList>
    </citation>
    <scope>NUCLEOTIDE SEQUENCE [LARGE SCALE GENOMIC DNA]</scope>
    <source>
        <strain evidence="10">36N120E</strain>
    </source>
</reference>
<dbReference type="InterPro" id="IPR013057">
    <property type="entry name" value="AA_transpt_TM"/>
</dbReference>
<feature type="transmembrane region" description="Helical" evidence="8">
    <location>
        <begin position="128"/>
        <end position="151"/>
    </location>
</feature>
<dbReference type="GO" id="GO:0016020">
    <property type="term" value="C:membrane"/>
    <property type="evidence" value="ECO:0007669"/>
    <property type="project" value="UniProtKB-SubCell"/>
</dbReference>
<protein>
    <recommendedName>
        <fullName evidence="9">Amino acid transporter transmembrane domain-containing protein</fullName>
    </recommendedName>
</protein>
<dbReference type="AlphaFoldDB" id="A0A0V0R035"/>
<dbReference type="Gene3D" id="2.120.10.80">
    <property type="entry name" value="Kelch-type beta propeller"/>
    <property type="match status" value="2"/>
</dbReference>
<keyword evidence="5 8" id="KW-1133">Transmembrane helix</keyword>
<accession>A0A0V0R035</accession>
<proteinExistence type="predicted"/>
<sequence>MVGGIIFLLPVMVMQSGIIFSVAVLAIFSFISSHTFKILTLNCQPQEFDFQDITERIMGPTWKKILNIVIYCTRIDDIVAYWDNSYIYNFSPGQLLGSVLLGYQIQSTSVPVMKFNKNQQKNERDINITFLLAFCLYLVIGLLGGLSLLSLGEGSIEGKETIIDFFGGQNITPILIELLYLVHLFSVYPIFWHLTKSRGYEVFIGTNSKPPKWLDPAETEEDELQQYLALPEIKNFNGQKLGPMLETLSPTKASKITSNSTNQHRESLPLSNLTVMDFYDIKKINSKWLLNLRKKNKKLSKLNFSELEQPKKGMMNIIRQQIQQAEDEKWRQQQKKAQLEQEFQEKQRLSESLQQSLQLKHNRYLYEKMSQNNKNSTNLYYQEQNSLLKTNAFFKETVNNGNNNGNDSGKLKYKKSKNFGQIKQEQNKKWGRNYQLLPPENAYNLNTIFIDEEIYNLSPAESQQNYSQQPGWWYSISSYNQSNYKPISREGGALIQNGQDAYLYGGISSDVFKDVEHLQINKFGNKLISWKKLEIQNDDRNQSPQFLSGHTINFYNGNLVVFGGEKKLNLANPKYKEVQNDVWLLNLQKKIWQKQEIKSAQIHPRRHHTACIMGKYLVIYGGLDKKQEFLSDISYYNFEKSTWKNLKLARQMPPVAYHTCQAVFHPFRKNQTIKFQQLNDLKLKPFHDIVYEGLYFFGGIDQNNQINGTLKVIEPDQQPLSWTEPNTQGLAPSPRYCHQMVFNDKLNILAIHGGKNDQNLVSEYYLNDTYILQLYNMNWIKIQDFGEKPIPRFNGQMGFFDSKLFIFGGLNGEGYCNSNVQILELDKQIIAEQYLTTTKIKNKQKKLDDKIFNHQNHYYESLVDKREIELQIQKAQEEINNLMHPNQIKMKQLSLRQIFLEKKFQNLKNQYYNKKNLKYTLQPIKTFMQLDLQYIENAQEKQFYEHFPELKEKILKGEYVNEDEFLNTFYQKKSDLLKEKQKIFLEKKIRSKTLDSGIYFPRDSAPPKSLKQPVNKLMTLKLKTLQNHQNLSNFDQNQIKQEENFKTPKTKIINALSQQQQEEQFQQNKNIINNNNKNNQIFSENQIYLNYQQSDQKNNVAFNQTVLSFPLQNTTRTQLLQEKLMLEKRASKNKDKQKYTLDFKQTKEPNNLTEAKVVSFRKQNLDEKQQNMLKDELNGKINIQDEELVKNLD</sequence>
<keyword evidence="4" id="KW-0677">Repeat</keyword>